<evidence type="ECO:0000313" key="2">
    <source>
        <dbReference type="Proteomes" id="UP000277204"/>
    </source>
</evidence>
<evidence type="ECO:0000313" key="1">
    <source>
        <dbReference type="EMBL" id="VDP00852.1"/>
    </source>
</evidence>
<dbReference type="Proteomes" id="UP000277204">
    <property type="component" value="Unassembled WGS sequence"/>
</dbReference>
<gene>
    <name evidence="1" type="ORF">SMRZ_LOCUS12538</name>
</gene>
<reference evidence="1 2" key="1">
    <citation type="submission" date="2018-11" db="EMBL/GenBank/DDBJ databases">
        <authorList>
            <consortium name="Pathogen Informatics"/>
        </authorList>
    </citation>
    <scope>NUCLEOTIDE SEQUENCE [LARGE SCALE GENOMIC DNA]</scope>
    <source>
        <strain evidence="1 2">Zambia</strain>
    </source>
</reference>
<accession>A0A183M913</accession>
<dbReference type="EMBL" id="UZAI01008020">
    <property type="protein sequence ID" value="VDP00852.1"/>
    <property type="molecule type" value="Genomic_DNA"/>
</dbReference>
<proteinExistence type="predicted"/>
<keyword evidence="2" id="KW-1185">Reference proteome</keyword>
<dbReference type="AlphaFoldDB" id="A0A183M913"/>
<protein>
    <submittedName>
        <fullName evidence="1">Uncharacterized protein</fullName>
    </submittedName>
</protein>
<sequence length="104" mass="12145">MFISKVKIRRFVKTQGKIINILKETVLNNVENGQDSNVSMLDSDHSNDLTMLNEVLHRCENNVSTESYSDQIHDIILPDLFLMKLFTNTWEISRVHQILIKIQM</sequence>
<name>A0A183M913_9TREM</name>
<organism evidence="1 2">
    <name type="scientific">Schistosoma margrebowiei</name>
    <dbReference type="NCBI Taxonomy" id="48269"/>
    <lineage>
        <taxon>Eukaryota</taxon>
        <taxon>Metazoa</taxon>
        <taxon>Spiralia</taxon>
        <taxon>Lophotrochozoa</taxon>
        <taxon>Platyhelminthes</taxon>
        <taxon>Trematoda</taxon>
        <taxon>Digenea</taxon>
        <taxon>Strigeidida</taxon>
        <taxon>Schistosomatoidea</taxon>
        <taxon>Schistosomatidae</taxon>
        <taxon>Schistosoma</taxon>
    </lineage>
</organism>